<feature type="transmembrane region" description="Helical" evidence="1">
    <location>
        <begin position="88"/>
        <end position="108"/>
    </location>
</feature>
<dbReference type="EMBL" id="JAMOKX010000006">
    <property type="protein sequence ID" value="MCL9819912.1"/>
    <property type="molecule type" value="Genomic_DNA"/>
</dbReference>
<feature type="transmembrane region" description="Helical" evidence="1">
    <location>
        <begin position="158"/>
        <end position="176"/>
    </location>
</feature>
<evidence type="ECO:0000313" key="2">
    <source>
        <dbReference type="EMBL" id="MCL9819912.1"/>
    </source>
</evidence>
<organism evidence="2 3">
    <name type="scientific">Helicobacter colisuis</name>
    <dbReference type="NCBI Taxonomy" id="2949739"/>
    <lineage>
        <taxon>Bacteria</taxon>
        <taxon>Pseudomonadati</taxon>
        <taxon>Campylobacterota</taxon>
        <taxon>Epsilonproteobacteria</taxon>
        <taxon>Campylobacterales</taxon>
        <taxon>Helicobacteraceae</taxon>
        <taxon>Helicobacter</taxon>
    </lineage>
</organism>
<evidence type="ECO:0000256" key="1">
    <source>
        <dbReference type="HAMAP-Rule" id="MF_02088"/>
    </source>
</evidence>
<comment type="caution">
    <text evidence="2">The sequence shown here is derived from an EMBL/GenBank/DDBJ whole genome shotgun (WGS) entry which is preliminary data.</text>
</comment>
<evidence type="ECO:0000313" key="3">
    <source>
        <dbReference type="Proteomes" id="UP001057522"/>
    </source>
</evidence>
<proteinExistence type="inferred from homology"/>
<reference evidence="2" key="1">
    <citation type="submission" date="2022-06" db="EMBL/GenBank/DDBJ databases">
        <title>Helicobacter colisuis sp. nov.</title>
        <authorList>
            <person name="Papic B."/>
            <person name="Gruntar I."/>
        </authorList>
    </citation>
    <scope>NUCLEOTIDE SEQUENCE</scope>
    <source>
        <strain evidence="2">11154-15</strain>
    </source>
</reference>
<keyword evidence="1" id="KW-0812">Transmembrane</keyword>
<protein>
    <recommendedName>
        <fullName evidence="1">Probable queuosine precursor transporter</fullName>
        <shortName evidence="1">Q precursor transporter</shortName>
    </recommendedName>
</protein>
<dbReference type="Proteomes" id="UP001057522">
    <property type="component" value="Unassembled WGS sequence"/>
</dbReference>
<feature type="transmembrane region" description="Helical" evidence="1">
    <location>
        <begin position="36"/>
        <end position="54"/>
    </location>
</feature>
<accession>A0ABT0TWY4</accession>
<dbReference type="PANTHER" id="PTHR34300">
    <property type="entry name" value="QUEUOSINE PRECURSOR TRANSPORTER-RELATED"/>
    <property type="match status" value="1"/>
</dbReference>
<dbReference type="HAMAP" id="MF_02088">
    <property type="entry name" value="Q_prec_transport"/>
    <property type="match status" value="1"/>
</dbReference>
<keyword evidence="1" id="KW-1003">Cell membrane</keyword>
<keyword evidence="1" id="KW-0472">Membrane</keyword>
<comment type="function">
    <text evidence="1">Involved in the import of queuosine (Q) precursors, required for Q precursor salvage.</text>
</comment>
<keyword evidence="1" id="KW-1133">Transmembrane helix</keyword>
<feature type="transmembrane region" description="Helical" evidence="1">
    <location>
        <begin position="7"/>
        <end position="30"/>
    </location>
</feature>
<comment type="similarity">
    <text evidence="1">Belongs to the vitamin uptake transporter (VUT/ECF) (TC 2.A.88) family. Q precursor transporter subfamily.</text>
</comment>
<keyword evidence="3" id="KW-1185">Reference proteome</keyword>
<feature type="transmembrane region" description="Helical" evidence="1">
    <location>
        <begin position="66"/>
        <end position="82"/>
    </location>
</feature>
<gene>
    <name evidence="2" type="ORF">NCR95_07030</name>
</gene>
<dbReference type="NCBIfam" id="TIGR00697">
    <property type="entry name" value="queuosine precursor transporter"/>
    <property type="match status" value="1"/>
</dbReference>
<dbReference type="Pfam" id="PF02592">
    <property type="entry name" value="Vut_1"/>
    <property type="match status" value="1"/>
</dbReference>
<sequence>MFKKTMSFSVILVSVVIFTALIVASNYLVQFPVNNFFTYGAITYPFTFLLADILAERYHRDEVLKVVRIGIFCAFIPSMFLAEFRIALASVSAFFFSQQVDVYIFYWLKSKFPRLWWLRSVGSTAFSQFVDTMIFFHIAFLFVMPWQNVLMLVFGDYLIKFCLGLLNTPFFYLFAIRLQKFLGVFR</sequence>
<name>A0ABT0TWY4_9HELI</name>
<comment type="subcellular location">
    <subcellularLocation>
        <location evidence="1">Cell membrane</location>
        <topology evidence="1">Multi-pass membrane protein</topology>
    </subcellularLocation>
</comment>
<dbReference type="PANTHER" id="PTHR34300:SF2">
    <property type="entry name" value="QUEUOSINE PRECURSOR TRANSPORTER-RELATED"/>
    <property type="match status" value="1"/>
</dbReference>
<keyword evidence="1" id="KW-0813">Transport</keyword>
<feature type="transmembrane region" description="Helical" evidence="1">
    <location>
        <begin position="129"/>
        <end position="146"/>
    </location>
</feature>
<dbReference type="RefSeq" id="WP_250604755.1">
    <property type="nucleotide sequence ID" value="NZ_JAMOKX010000006.1"/>
</dbReference>
<dbReference type="InterPro" id="IPR003744">
    <property type="entry name" value="YhhQ"/>
</dbReference>